<dbReference type="GeneID" id="93372793"/>
<protein>
    <recommendedName>
        <fullName evidence="1">Mycothiol-dependent maleylpyruvate isomerase metal-binding domain-containing protein</fullName>
    </recommendedName>
</protein>
<dbReference type="EMBL" id="BBYQ01000004">
    <property type="protein sequence ID" value="GAP26194.1"/>
    <property type="molecule type" value="Genomic_DNA"/>
</dbReference>
<dbReference type="Gene3D" id="1.20.120.450">
    <property type="entry name" value="dinb family like domain"/>
    <property type="match status" value="1"/>
</dbReference>
<sequence>MTDTVPDRAEITALLSDQWDALTRLVDGLDETGWRTASALPGWTVFDVLAHVIGTESILLGEPVPDLDVSGAHIRNDIGTLNEKWIASLRPLTGSQLLERFLEVTGRRLKALEQTTPETWAELVPTPVGMAPYGRFMRIRLFDCWMHEHDIADGLGVSVDEGGARGAAAAAELLPALGRAAVKGAGAPDGSRLTLDITGPVPQQLHIAVDGGRANLVETLDAPATVVITLDSRLFARLRGGRTTADEHAGEITVTGDTDLGDRLVRCLAFTI</sequence>
<dbReference type="Proteomes" id="UP000180166">
    <property type="component" value="Chromosome"/>
</dbReference>
<evidence type="ECO:0000313" key="4">
    <source>
        <dbReference type="Proteomes" id="UP000037179"/>
    </source>
</evidence>
<evidence type="ECO:0000313" key="3">
    <source>
        <dbReference type="EMBL" id="GAP26194.1"/>
    </source>
</evidence>
<evidence type="ECO:0000313" key="5">
    <source>
        <dbReference type="Proteomes" id="UP000180166"/>
    </source>
</evidence>
<dbReference type="InterPro" id="IPR036527">
    <property type="entry name" value="SCP2_sterol-bd_dom_sf"/>
</dbReference>
<keyword evidence="4" id="KW-1185">Reference proteome</keyword>
<dbReference type="GO" id="GO:0046872">
    <property type="term" value="F:metal ion binding"/>
    <property type="evidence" value="ECO:0007669"/>
    <property type="project" value="InterPro"/>
</dbReference>
<dbReference type="InterPro" id="IPR017517">
    <property type="entry name" value="Maleyloyr_isom"/>
</dbReference>
<name>A0A0B8NE08_9NOCA</name>
<dbReference type="SUPFAM" id="SSF109854">
    <property type="entry name" value="DinB/YfiT-like putative metalloenzymes"/>
    <property type="match status" value="1"/>
</dbReference>
<dbReference type="OrthoDB" id="154293at2"/>
<gene>
    <name evidence="2" type="ORF">NS506_07268</name>
    <name evidence="3" type="ORF">NSK11_contig00004-0048</name>
</gene>
<dbReference type="KEGG" id="nsr:NS506_07268"/>
<reference evidence="2 5" key="3">
    <citation type="submission" date="2016-10" db="EMBL/GenBank/DDBJ databases">
        <title>Genome sequence of Nocardia seriolae strain EM150506, isolated from Anguila japonica.</title>
        <authorList>
            <person name="Han H.-J."/>
        </authorList>
    </citation>
    <scope>NUCLEOTIDE SEQUENCE [LARGE SCALE GENOMIC DNA]</scope>
    <source>
        <strain evidence="2 5">EM150506</strain>
    </source>
</reference>
<dbReference type="InterPro" id="IPR034660">
    <property type="entry name" value="DinB/YfiT-like"/>
</dbReference>
<dbReference type="NCBIfam" id="TIGR03083">
    <property type="entry name" value="maleylpyruvate isomerase family mycothiol-dependent enzyme"/>
    <property type="match status" value="1"/>
</dbReference>
<dbReference type="EMBL" id="CP017839">
    <property type="protein sequence ID" value="APB01288.1"/>
    <property type="molecule type" value="Genomic_DNA"/>
</dbReference>
<reference evidence="4" key="1">
    <citation type="submission" date="2015-07" db="EMBL/GenBank/DDBJ databases">
        <title>Nocardia seriolae U-1 whole genome shotgun sequence.</title>
        <authorList>
            <person name="Imajoh M."/>
            <person name="Fukumoto Y."/>
            <person name="Sukeda M."/>
            <person name="Yamane J."/>
            <person name="Yamasaki K."/>
            <person name="Shimizu M."/>
            <person name="Ohnishi K."/>
            <person name="Oshima S."/>
        </authorList>
    </citation>
    <scope>NUCLEOTIDE SEQUENCE [LARGE SCALE GENOMIC DNA]</scope>
    <source>
        <strain evidence="4">U-1</strain>
    </source>
</reference>
<evidence type="ECO:0000259" key="1">
    <source>
        <dbReference type="Pfam" id="PF11716"/>
    </source>
</evidence>
<dbReference type="Proteomes" id="UP000037179">
    <property type="component" value="Unassembled WGS sequence"/>
</dbReference>
<reference evidence="3 4" key="2">
    <citation type="journal article" date="2016" name="Genome Announc.">
        <title>Draft Genome Sequence of Erythromycin- and Oxytetracycline-Sensitive Nocardia seriolae Strain U-1 (NBRC 110359).</title>
        <authorList>
            <person name="Imajoh M."/>
            <person name="Sukeda M."/>
            <person name="Shimizu M."/>
            <person name="Yamane J."/>
            <person name="Ohnishi K."/>
            <person name="Oshima S."/>
        </authorList>
    </citation>
    <scope>NUCLEOTIDE SEQUENCE [LARGE SCALE GENOMIC DNA]</scope>
    <source>
        <strain evidence="3 4">U-1</strain>
    </source>
</reference>
<accession>A0A0B8NE08</accession>
<dbReference type="InterPro" id="IPR024344">
    <property type="entry name" value="MDMPI_metal-binding"/>
</dbReference>
<dbReference type="RefSeq" id="WP_045437105.1">
    <property type="nucleotide sequence ID" value="NZ_AP017900.1"/>
</dbReference>
<organism evidence="3 4">
    <name type="scientific">Nocardia seriolae</name>
    <dbReference type="NCBI Taxonomy" id="37332"/>
    <lineage>
        <taxon>Bacteria</taxon>
        <taxon>Bacillati</taxon>
        <taxon>Actinomycetota</taxon>
        <taxon>Actinomycetes</taxon>
        <taxon>Mycobacteriales</taxon>
        <taxon>Nocardiaceae</taxon>
        <taxon>Nocardia</taxon>
    </lineage>
</organism>
<feature type="domain" description="Mycothiol-dependent maleylpyruvate isomerase metal-binding" evidence="1">
    <location>
        <begin position="16"/>
        <end position="152"/>
    </location>
</feature>
<evidence type="ECO:0000313" key="2">
    <source>
        <dbReference type="EMBL" id="APB01288.1"/>
    </source>
</evidence>
<proteinExistence type="predicted"/>
<dbReference type="SUPFAM" id="SSF55718">
    <property type="entry name" value="SCP-like"/>
    <property type="match status" value="1"/>
</dbReference>
<dbReference type="Pfam" id="PF11716">
    <property type="entry name" value="MDMPI_N"/>
    <property type="match status" value="1"/>
</dbReference>
<dbReference type="AlphaFoldDB" id="A0A0B8NE08"/>